<proteinExistence type="predicted"/>
<name>A0ABP6H225_9ACTN</name>
<dbReference type="EMBL" id="BAAATZ010000029">
    <property type="protein sequence ID" value="GAA2735585.1"/>
    <property type="molecule type" value="Genomic_DNA"/>
</dbReference>
<dbReference type="RefSeq" id="WP_344455506.1">
    <property type="nucleotide sequence ID" value="NZ_BAAATZ010000029.1"/>
</dbReference>
<dbReference type="Pfam" id="PF04655">
    <property type="entry name" value="APH_6_hur"/>
    <property type="match status" value="1"/>
</dbReference>
<reference evidence="2" key="1">
    <citation type="journal article" date="2019" name="Int. J. Syst. Evol. Microbiol.">
        <title>The Global Catalogue of Microorganisms (GCM) 10K type strain sequencing project: providing services to taxonomists for standard genome sequencing and annotation.</title>
        <authorList>
            <consortium name="The Broad Institute Genomics Platform"/>
            <consortium name="The Broad Institute Genome Sequencing Center for Infectious Disease"/>
            <person name="Wu L."/>
            <person name="Ma J."/>
        </authorList>
    </citation>
    <scope>NUCLEOTIDE SEQUENCE [LARGE SCALE GENOMIC DNA]</scope>
    <source>
        <strain evidence="2">JCM 8201</strain>
    </source>
</reference>
<keyword evidence="2" id="KW-1185">Reference proteome</keyword>
<dbReference type="SUPFAM" id="SSF56112">
    <property type="entry name" value="Protein kinase-like (PK-like)"/>
    <property type="match status" value="1"/>
</dbReference>
<organism evidence="1 2">
    <name type="scientific">Actinocorallia aurantiaca</name>
    <dbReference type="NCBI Taxonomy" id="46204"/>
    <lineage>
        <taxon>Bacteria</taxon>
        <taxon>Bacillati</taxon>
        <taxon>Actinomycetota</taxon>
        <taxon>Actinomycetes</taxon>
        <taxon>Streptosporangiales</taxon>
        <taxon>Thermomonosporaceae</taxon>
        <taxon>Actinocorallia</taxon>
    </lineage>
</organism>
<evidence type="ECO:0000313" key="1">
    <source>
        <dbReference type="EMBL" id="GAA2735585.1"/>
    </source>
</evidence>
<dbReference type="InterPro" id="IPR011009">
    <property type="entry name" value="Kinase-like_dom_sf"/>
</dbReference>
<sequence length="301" mass="32785">MVFREGKAVFVTEGERERLLVRFGSEALSWCEELPALVEVLAARWNLEITGSGGGGTSRAFRCLRRDDGTVVWLKLTPDPVIAREEAEALGVWAGRRSVVALRAWDAAAGALLLEAVTPGVPARGLAWSPSQVAVMLRDLRDPPPVRAPDSLLRPLSHRVGFLFDLTVRRLEASGLGDRVSPAVLFRSREAALQLADGGPVSLVHGDLHSANVLSGPASRLVAIDPRPSWGDPDFDVLDWVLEDAVGTGELRRRIEELAETVPSLSPERVLAWCRALAVLLAVPRLCARRDDPHTRFLLSL</sequence>
<protein>
    <submittedName>
        <fullName evidence="1">Aminoglycoside phosphotransferase family protein</fullName>
    </submittedName>
</protein>
<dbReference type="Proteomes" id="UP001501842">
    <property type="component" value="Unassembled WGS sequence"/>
</dbReference>
<evidence type="ECO:0000313" key="2">
    <source>
        <dbReference type="Proteomes" id="UP001501842"/>
    </source>
</evidence>
<accession>A0ABP6H225</accession>
<dbReference type="Gene3D" id="1.10.510.10">
    <property type="entry name" value="Transferase(Phosphotransferase) domain 1"/>
    <property type="match status" value="1"/>
</dbReference>
<gene>
    <name evidence="1" type="ORF">GCM10010439_60740</name>
</gene>
<dbReference type="InterPro" id="IPR006748">
    <property type="entry name" value="NH2Glyco/OHUrea_AB-resist_kin"/>
</dbReference>
<comment type="caution">
    <text evidence="1">The sequence shown here is derived from an EMBL/GenBank/DDBJ whole genome shotgun (WGS) entry which is preliminary data.</text>
</comment>